<comment type="caution">
    <text evidence="1">The sequence shown here is derived from an EMBL/GenBank/DDBJ whole genome shotgun (WGS) entry which is preliminary data.</text>
</comment>
<name>A0AAN7C1Q1_9PEZI</name>
<reference evidence="1" key="2">
    <citation type="submission" date="2023-05" db="EMBL/GenBank/DDBJ databases">
        <authorList>
            <consortium name="Lawrence Berkeley National Laboratory"/>
            <person name="Steindorff A."/>
            <person name="Hensen N."/>
            <person name="Bonometti L."/>
            <person name="Westerberg I."/>
            <person name="Brannstrom I.O."/>
            <person name="Guillou S."/>
            <person name="Cros-Aarteil S."/>
            <person name="Calhoun S."/>
            <person name="Haridas S."/>
            <person name="Kuo A."/>
            <person name="Mondo S."/>
            <person name="Pangilinan J."/>
            <person name="Riley R."/>
            <person name="Labutti K."/>
            <person name="Andreopoulos B."/>
            <person name="Lipzen A."/>
            <person name="Chen C."/>
            <person name="Yanf M."/>
            <person name="Daum C."/>
            <person name="Ng V."/>
            <person name="Clum A."/>
            <person name="Ohm R."/>
            <person name="Martin F."/>
            <person name="Silar P."/>
            <person name="Natvig D."/>
            <person name="Lalanne C."/>
            <person name="Gautier V."/>
            <person name="Ament-Velasquez S.L."/>
            <person name="Kruys A."/>
            <person name="Hutchinson M.I."/>
            <person name="Powell A.J."/>
            <person name="Barry K."/>
            <person name="Miller A.N."/>
            <person name="Grigoriev I.V."/>
            <person name="Debuchy R."/>
            <person name="Gladieux P."/>
            <person name="Thoren M.H."/>
            <person name="Johannesson H."/>
        </authorList>
    </citation>
    <scope>NUCLEOTIDE SEQUENCE</scope>
    <source>
        <strain evidence="1">CBS 532.94</strain>
    </source>
</reference>
<evidence type="ECO:0000313" key="1">
    <source>
        <dbReference type="EMBL" id="KAK4232928.1"/>
    </source>
</evidence>
<sequence length="385" mass="43473">MTEIKGLDSGGKEREDAAEDLHTVMANVDPNTEILHITGDSPTDDQWEALGRYFTNVRYLKVFTGWDEEWIDAKFPLNWPLELLLIGDAGGERVTTPVILEGRVKHLVLCYTYNLRFEGPTTKELMKNAEQIGFISRSEPQEAQPDGIKIYSAPHEWKKWFISKYAGKEISLDPENPGGPVSAMRKLEILGNDAIDMFTYIALTKFHLLAGLESLTVYSLSENDLFYTLGAFFLGLPRHLDRLRHFRLILGSPMVSRLVQENEGHPFLAALLPPNLETLQFRGPVSMASHLEGLAAAFADKVFLPSLKRVSLVLDLPDKTEGSKNRSKPSLDELRVAKEACTKVLDAAARRGVVVEQFREPWVEEHPVLFHDVDKRWAEIEPTCY</sequence>
<reference evidence="1" key="1">
    <citation type="journal article" date="2023" name="Mol. Phylogenet. Evol.">
        <title>Genome-scale phylogeny and comparative genomics of the fungal order Sordariales.</title>
        <authorList>
            <person name="Hensen N."/>
            <person name="Bonometti L."/>
            <person name="Westerberg I."/>
            <person name="Brannstrom I.O."/>
            <person name="Guillou S."/>
            <person name="Cros-Aarteil S."/>
            <person name="Calhoun S."/>
            <person name="Haridas S."/>
            <person name="Kuo A."/>
            <person name="Mondo S."/>
            <person name="Pangilinan J."/>
            <person name="Riley R."/>
            <person name="LaButti K."/>
            <person name="Andreopoulos B."/>
            <person name="Lipzen A."/>
            <person name="Chen C."/>
            <person name="Yan M."/>
            <person name="Daum C."/>
            <person name="Ng V."/>
            <person name="Clum A."/>
            <person name="Steindorff A."/>
            <person name="Ohm R.A."/>
            <person name="Martin F."/>
            <person name="Silar P."/>
            <person name="Natvig D.O."/>
            <person name="Lalanne C."/>
            <person name="Gautier V."/>
            <person name="Ament-Velasquez S.L."/>
            <person name="Kruys A."/>
            <person name="Hutchinson M.I."/>
            <person name="Powell A.J."/>
            <person name="Barry K."/>
            <person name="Miller A.N."/>
            <person name="Grigoriev I.V."/>
            <person name="Debuchy R."/>
            <person name="Gladieux P."/>
            <person name="Hiltunen Thoren M."/>
            <person name="Johannesson H."/>
        </authorList>
    </citation>
    <scope>NUCLEOTIDE SEQUENCE</scope>
    <source>
        <strain evidence="1">CBS 532.94</strain>
    </source>
</reference>
<dbReference type="Proteomes" id="UP001303760">
    <property type="component" value="Unassembled WGS sequence"/>
</dbReference>
<proteinExistence type="predicted"/>
<accession>A0AAN7C1Q1</accession>
<dbReference type="AlphaFoldDB" id="A0AAN7C1Q1"/>
<keyword evidence="2" id="KW-1185">Reference proteome</keyword>
<dbReference type="EMBL" id="MU860764">
    <property type="protein sequence ID" value="KAK4232928.1"/>
    <property type="molecule type" value="Genomic_DNA"/>
</dbReference>
<protein>
    <submittedName>
        <fullName evidence="1">Uncharacterized protein</fullName>
    </submittedName>
</protein>
<gene>
    <name evidence="1" type="ORF">C8A03DRAFT_19892</name>
</gene>
<organism evidence="1 2">
    <name type="scientific">Achaetomium macrosporum</name>
    <dbReference type="NCBI Taxonomy" id="79813"/>
    <lineage>
        <taxon>Eukaryota</taxon>
        <taxon>Fungi</taxon>
        <taxon>Dikarya</taxon>
        <taxon>Ascomycota</taxon>
        <taxon>Pezizomycotina</taxon>
        <taxon>Sordariomycetes</taxon>
        <taxon>Sordariomycetidae</taxon>
        <taxon>Sordariales</taxon>
        <taxon>Chaetomiaceae</taxon>
        <taxon>Achaetomium</taxon>
    </lineage>
</organism>
<evidence type="ECO:0000313" key="2">
    <source>
        <dbReference type="Proteomes" id="UP001303760"/>
    </source>
</evidence>